<evidence type="ECO:0000259" key="5">
    <source>
        <dbReference type="Pfam" id="PF03135"/>
    </source>
</evidence>
<keyword evidence="7" id="KW-1185">Reference proteome</keyword>
<dbReference type="Gene3D" id="3.40.50.300">
    <property type="entry name" value="P-loop containing nucleotide triphosphate hydrolases"/>
    <property type="match status" value="1"/>
</dbReference>
<dbReference type="InterPro" id="IPR018145">
    <property type="entry name" value="CagE_TrbE_VirB_cntrl_dom"/>
</dbReference>
<dbReference type="InterPro" id="IPR027417">
    <property type="entry name" value="P-loop_NTPase"/>
</dbReference>
<dbReference type="Pfam" id="PF03135">
    <property type="entry name" value="CagE_TrbE_VirB"/>
    <property type="match status" value="1"/>
</dbReference>
<feature type="chain" id="PRO_5045727229" evidence="4">
    <location>
        <begin position="18"/>
        <end position="785"/>
    </location>
</feature>
<dbReference type="EMBL" id="JBAKIA010000032">
    <property type="protein sequence ID" value="MEJ8476907.1"/>
    <property type="molecule type" value="Genomic_DNA"/>
</dbReference>
<evidence type="ECO:0000256" key="2">
    <source>
        <dbReference type="ARBA" id="ARBA00022741"/>
    </source>
</evidence>
<reference evidence="6 7" key="1">
    <citation type="submission" date="2024-02" db="EMBL/GenBank/DDBJ databases">
        <title>Roseibium algae sp. nov., isolated from marine alga (Grateloupia sp.), showing potential in myo-inositol conversion.</title>
        <authorList>
            <person name="Wang Y."/>
        </authorList>
    </citation>
    <scope>NUCLEOTIDE SEQUENCE [LARGE SCALE GENOMIC DNA]</scope>
    <source>
        <strain evidence="6 7">H3510</strain>
    </source>
</reference>
<evidence type="ECO:0000256" key="4">
    <source>
        <dbReference type="SAM" id="SignalP"/>
    </source>
</evidence>
<gene>
    <name evidence="6" type="ORF">V6575_22765</name>
</gene>
<keyword evidence="4" id="KW-0732">Signal</keyword>
<organism evidence="6 7">
    <name type="scientific">Roseibium algae</name>
    <dbReference type="NCBI Taxonomy" id="3123038"/>
    <lineage>
        <taxon>Bacteria</taxon>
        <taxon>Pseudomonadati</taxon>
        <taxon>Pseudomonadota</taxon>
        <taxon>Alphaproteobacteria</taxon>
        <taxon>Hyphomicrobiales</taxon>
        <taxon>Stappiaceae</taxon>
        <taxon>Roseibium</taxon>
    </lineage>
</organism>
<feature type="domain" description="CagE TrbE VirB component of type IV transporter system central" evidence="5">
    <location>
        <begin position="183"/>
        <end position="370"/>
    </location>
</feature>
<dbReference type="InterPro" id="IPR051162">
    <property type="entry name" value="T4SS_component"/>
</dbReference>
<protein>
    <submittedName>
        <fullName evidence="6">Type IV secretion system protein B4</fullName>
    </submittedName>
</protein>
<name>A0ABU8TSH2_9HYPH</name>
<dbReference type="PANTHER" id="PTHR30121:SF12">
    <property type="entry name" value="TYPE IV SECRETION SYSTEM PROTEIN CAGE"/>
    <property type="match status" value="1"/>
</dbReference>
<keyword evidence="2" id="KW-0547">Nucleotide-binding</keyword>
<accession>A0ABU8TSH2</accession>
<evidence type="ECO:0000313" key="6">
    <source>
        <dbReference type="EMBL" id="MEJ8476907.1"/>
    </source>
</evidence>
<comment type="caution">
    <text evidence="6">The sequence shown here is derived from an EMBL/GenBank/DDBJ whole genome shotgun (WGS) entry which is preliminary data.</text>
</comment>
<dbReference type="SUPFAM" id="SSF52540">
    <property type="entry name" value="P-loop containing nucleoside triphosphate hydrolases"/>
    <property type="match status" value="1"/>
</dbReference>
<evidence type="ECO:0000256" key="3">
    <source>
        <dbReference type="ARBA" id="ARBA00022840"/>
    </source>
</evidence>
<dbReference type="Proteomes" id="UP001385499">
    <property type="component" value="Unassembled WGS sequence"/>
</dbReference>
<sequence length="785" mass="86418">MMLLGTLLTGVSAFAAAALVVPKSRDYLLGNVEQDWLANELEFDQVLADNRTVSLKDGSFVRVFSLAGLPYETRSLAEQEVLAKGRSSILHQFLSAGSSLRIFGIKRQRDVSFQAQWPSETLKEVGEAEQRLYQNAYSLVWYLVLTAKTSTELEKTTRGLLTGLNSYGLRCVEAAPLDEAGPCELTRVLNYLVCGELKSDLARLSSAISANLPASDIHVGVDGSIETFTPHKQFNRVIAVRGWPETVSGMLVSRVLALAGEIEVCQVVKPLDNTGQIALFTRQITEQKHNYFGTGAVLAELEVVNEGLLNNELQLQETQFQITLRARSEQALSGLVDAVSGILDTARIRYSVETFGAATAWFNRMPGRDKLLRPLKIAEGNVAALWPFQFSPIGLWSSPFGDRPIRLFKTPTGQNYAFQFHVSDKPQSPGNYLMFAPTGGGKSTLLLHLLGGLSKFANVRNYVFDSREGARFMVEAFGGTYQNYNNLALNPLDIDMNDMSARQRVRLILQAMLGENFDEDMDQHLRAALDMAGELEPGLRTLNNIHGAAFPAQSQIRRAFAKWVEDGDGEVGQFAHVFNSPRDRISSFLEQSFLTGINMNEALEDPVLGPPVVAHISAAISQAARGGKGGFTIFVDEAANLLRNVGFREVVQGMYREYRKLNGLVGLAFQEPGALLEFDGASAMIENAQTLFFLPNSQAKTVNLEPFNLSSEQIGFIKGEGEMKGGRQVLVVKRFEASNLNESTILDVDLSGLGDALRFYRAGDTAVQDLEVLQAKWGDQWFTKI</sequence>
<keyword evidence="3" id="KW-0067">ATP-binding</keyword>
<dbReference type="PANTHER" id="PTHR30121">
    <property type="entry name" value="UNCHARACTERIZED PROTEIN YJGR-RELATED"/>
    <property type="match status" value="1"/>
</dbReference>
<evidence type="ECO:0000313" key="7">
    <source>
        <dbReference type="Proteomes" id="UP001385499"/>
    </source>
</evidence>
<proteinExistence type="inferred from homology"/>
<comment type="similarity">
    <text evidence="1">Belongs to the TrbE/VirB4 family.</text>
</comment>
<evidence type="ECO:0000256" key="1">
    <source>
        <dbReference type="ARBA" id="ARBA00006512"/>
    </source>
</evidence>
<feature type="signal peptide" evidence="4">
    <location>
        <begin position="1"/>
        <end position="17"/>
    </location>
</feature>